<dbReference type="InParanoid" id="A0A409VYC1"/>
<organism evidence="1 2">
    <name type="scientific">Gymnopilus dilepis</name>
    <dbReference type="NCBI Taxonomy" id="231916"/>
    <lineage>
        <taxon>Eukaryota</taxon>
        <taxon>Fungi</taxon>
        <taxon>Dikarya</taxon>
        <taxon>Basidiomycota</taxon>
        <taxon>Agaricomycotina</taxon>
        <taxon>Agaricomycetes</taxon>
        <taxon>Agaricomycetidae</taxon>
        <taxon>Agaricales</taxon>
        <taxon>Agaricineae</taxon>
        <taxon>Hymenogastraceae</taxon>
        <taxon>Gymnopilus</taxon>
    </lineage>
</organism>
<dbReference type="AlphaFoldDB" id="A0A409VYC1"/>
<proteinExistence type="predicted"/>
<evidence type="ECO:0000313" key="2">
    <source>
        <dbReference type="Proteomes" id="UP000284706"/>
    </source>
</evidence>
<gene>
    <name evidence="1" type="ORF">CVT26_011008</name>
</gene>
<evidence type="ECO:0000313" key="1">
    <source>
        <dbReference type="EMBL" id="PPQ71230.1"/>
    </source>
</evidence>
<accession>A0A409VYC1</accession>
<comment type="caution">
    <text evidence="1">The sequence shown here is derived from an EMBL/GenBank/DDBJ whole genome shotgun (WGS) entry which is preliminary data.</text>
</comment>
<dbReference type="Proteomes" id="UP000284706">
    <property type="component" value="Unassembled WGS sequence"/>
</dbReference>
<sequence length="276" mass="31193">MSIEPCMYCAPCPAIAPPWYSEMATHRFCIDNKFCIKPSMQFNSIVVNRQQLEVPMMPRDQAETMFDPAFNPPVHITSTCIQTISHSEDFNGAVWVVECKELEDGQVIHYGSRIIYRHLDDQTASYFAAYPINACNDYIHILVPSYTQTGIVIPSTDMSWPRLILAVPKKSTSMQLDQDPSVHRRFIFLDNCHKSKMISNSICLPEITVPRHIGEVDTLTQWADDPECDPDNRAAALFSDSHFVNSDDRLSGENDTISDLLLIQAAMKSLSTEQLS</sequence>
<protein>
    <submittedName>
        <fullName evidence="1">Uncharacterized protein</fullName>
    </submittedName>
</protein>
<name>A0A409VYC1_9AGAR</name>
<keyword evidence="2" id="KW-1185">Reference proteome</keyword>
<dbReference type="EMBL" id="NHYE01005511">
    <property type="protein sequence ID" value="PPQ71230.1"/>
    <property type="molecule type" value="Genomic_DNA"/>
</dbReference>
<reference evidence="1 2" key="1">
    <citation type="journal article" date="2018" name="Evol. Lett.">
        <title>Horizontal gene cluster transfer increased hallucinogenic mushroom diversity.</title>
        <authorList>
            <person name="Reynolds H.T."/>
            <person name="Vijayakumar V."/>
            <person name="Gluck-Thaler E."/>
            <person name="Korotkin H.B."/>
            <person name="Matheny P.B."/>
            <person name="Slot J.C."/>
        </authorList>
    </citation>
    <scope>NUCLEOTIDE SEQUENCE [LARGE SCALE GENOMIC DNA]</scope>
    <source>
        <strain evidence="1 2">SRW20</strain>
    </source>
</reference>